<evidence type="ECO:0000256" key="1">
    <source>
        <dbReference type="ARBA" id="ARBA00022793"/>
    </source>
</evidence>
<dbReference type="GO" id="GO:0016787">
    <property type="term" value="F:hydrolase activity"/>
    <property type="evidence" value="ECO:0007669"/>
    <property type="project" value="InterPro"/>
</dbReference>
<dbReference type="Gene3D" id="3.20.20.140">
    <property type="entry name" value="Metal-dependent hydrolases"/>
    <property type="match status" value="1"/>
</dbReference>
<dbReference type="EMBL" id="MU865322">
    <property type="protein sequence ID" value="KAK4228130.1"/>
    <property type="molecule type" value="Genomic_DNA"/>
</dbReference>
<protein>
    <recommendedName>
        <fullName evidence="4">Amidohydrolase-related domain-containing protein</fullName>
    </recommendedName>
</protein>
<proteinExistence type="inferred from homology"/>
<evidence type="ECO:0000313" key="5">
    <source>
        <dbReference type="EMBL" id="KAK4228130.1"/>
    </source>
</evidence>
<dbReference type="GO" id="GO:0016831">
    <property type="term" value="F:carboxy-lyase activity"/>
    <property type="evidence" value="ECO:0007669"/>
    <property type="project" value="UniProtKB-KW"/>
</dbReference>
<dbReference type="InterPro" id="IPR006680">
    <property type="entry name" value="Amidohydro-rel"/>
</dbReference>
<dbReference type="Proteomes" id="UP001301958">
    <property type="component" value="Unassembled WGS sequence"/>
</dbReference>
<dbReference type="PANTHER" id="PTHR21240">
    <property type="entry name" value="2-AMINO-3-CARBOXYLMUCONATE-6-SEMIALDEHYDE DECARBOXYLASE"/>
    <property type="match status" value="1"/>
</dbReference>
<comment type="similarity">
    <text evidence="3">Belongs to the metallo-dependent hydrolases superfamily.</text>
</comment>
<dbReference type="GO" id="GO:0019748">
    <property type="term" value="P:secondary metabolic process"/>
    <property type="evidence" value="ECO:0007669"/>
    <property type="project" value="TreeGrafter"/>
</dbReference>
<dbReference type="SUPFAM" id="SSF51556">
    <property type="entry name" value="Metallo-dependent hydrolases"/>
    <property type="match status" value="1"/>
</dbReference>
<evidence type="ECO:0000256" key="3">
    <source>
        <dbReference type="RuleBase" id="RU366045"/>
    </source>
</evidence>
<dbReference type="PANTHER" id="PTHR21240:SF30">
    <property type="entry name" value="AMIDOHYDROLASE-RELATED DOMAIN-CONTAINING PROTEIN-RELATED"/>
    <property type="match status" value="1"/>
</dbReference>
<name>A0AAN7BRF0_9PEZI</name>
<dbReference type="InterPro" id="IPR032465">
    <property type="entry name" value="ACMSD"/>
</dbReference>
<feature type="domain" description="Amidohydrolase-related" evidence="4">
    <location>
        <begin position="79"/>
        <end position="325"/>
    </location>
</feature>
<gene>
    <name evidence="5" type="ORF">QBC38DRAFT_475757</name>
</gene>
<keyword evidence="6" id="KW-1185">Reference proteome</keyword>
<comment type="caution">
    <text evidence="5">The sequence shown here is derived from an EMBL/GenBank/DDBJ whole genome shotgun (WGS) entry which is preliminary data.</text>
</comment>
<reference evidence="5" key="1">
    <citation type="journal article" date="2023" name="Mol. Phylogenet. Evol.">
        <title>Genome-scale phylogeny and comparative genomics of the fungal order Sordariales.</title>
        <authorList>
            <person name="Hensen N."/>
            <person name="Bonometti L."/>
            <person name="Westerberg I."/>
            <person name="Brannstrom I.O."/>
            <person name="Guillou S."/>
            <person name="Cros-Aarteil S."/>
            <person name="Calhoun S."/>
            <person name="Haridas S."/>
            <person name="Kuo A."/>
            <person name="Mondo S."/>
            <person name="Pangilinan J."/>
            <person name="Riley R."/>
            <person name="LaButti K."/>
            <person name="Andreopoulos B."/>
            <person name="Lipzen A."/>
            <person name="Chen C."/>
            <person name="Yan M."/>
            <person name="Daum C."/>
            <person name="Ng V."/>
            <person name="Clum A."/>
            <person name="Steindorff A."/>
            <person name="Ohm R.A."/>
            <person name="Martin F."/>
            <person name="Silar P."/>
            <person name="Natvig D.O."/>
            <person name="Lalanne C."/>
            <person name="Gautier V."/>
            <person name="Ament-Velasquez S.L."/>
            <person name="Kruys A."/>
            <person name="Hutchinson M.I."/>
            <person name="Powell A.J."/>
            <person name="Barry K."/>
            <person name="Miller A.N."/>
            <person name="Grigoriev I.V."/>
            <person name="Debuchy R."/>
            <person name="Gladieux P."/>
            <person name="Hiltunen Thoren M."/>
            <person name="Johannesson H."/>
        </authorList>
    </citation>
    <scope>NUCLEOTIDE SEQUENCE</scope>
    <source>
        <strain evidence="5">CBS 990.96</strain>
    </source>
</reference>
<evidence type="ECO:0000256" key="2">
    <source>
        <dbReference type="ARBA" id="ARBA00023239"/>
    </source>
</evidence>
<reference evidence="5" key="2">
    <citation type="submission" date="2023-05" db="EMBL/GenBank/DDBJ databases">
        <authorList>
            <consortium name="Lawrence Berkeley National Laboratory"/>
            <person name="Steindorff A."/>
            <person name="Hensen N."/>
            <person name="Bonometti L."/>
            <person name="Westerberg I."/>
            <person name="Brannstrom I.O."/>
            <person name="Guillou S."/>
            <person name="Cros-Aarteil S."/>
            <person name="Calhoun S."/>
            <person name="Haridas S."/>
            <person name="Kuo A."/>
            <person name="Mondo S."/>
            <person name="Pangilinan J."/>
            <person name="Riley R."/>
            <person name="Labutti K."/>
            <person name="Andreopoulos B."/>
            <person name="Lipzen A."/>
            <person name="Chen C."/>
            <person name="Yanf M."/>
            <person name="Daum C."/>
            <person name="Ng V."/>
            <person name="Clum A."/>
            <person name="Ohm R."/>
            <person name="Martin F."/>
            <person name="Silar P."/>
            <person name="Natvig D."/>
            <person name="Lalanne C."/>
            <person name="Gautier V."/>
            <person name="Ament-Velasquez S.L."/>
            <person name="Kruys A."/>
            <person name="Hutchinson M.I."/>
            <person name="Powell A.J."/>
            <person name="Barry K."/>
            <person name="Miller A.N."/>
            <person name="Grigoriev I.V."/>
            <person name="Debuchy R."/>
            <person name="Gladieux P."/>
            <person name="Thoren M.H."/>
            <person name="Johannesson H."/>
        </authorList>
    </citation>
    <scope>NUCLEOTIDE SEQUENCE</scope>
    <source>
        <strain evidence="5">CBS 990.96</strain>
    </source>
</reference>
<organism evidence="5 6">
    <name type="scientific">Podospora fimiseda</name>
    <dbReference type="NCBI Taxonomy" id="252190"/>
    <lineage>
        <taxon>Eukaryota</taxon>
        <taxon>Fungi</taxon>
        <taxon>Dikarya</taxon>
        <taxon>Ascomycota</taxon>
        <taxon>Pezizomycotina</taxon>
        <taxon>Sordariomycetes</taxon>
        <taxon>Sordariomycetidae</taxon>
        <taxon>Sordariales</taxon>
        <taxon>Podosporaceae</taxon>
        <taxon>Podospora</taxon>
    </lineage>
</organism>
<evidence type="ECO:0000313" key="6">
    <source>
        <dbReference type="Proteomes" id="UP001301958"/>
    </source>
</evidence>
<sequence length="340" mass="38002">MSLPPIISLEEHFFTTPLPPSLLSFYSAQLKSIPSLLQKLTDLSSLNRIPSMNTNGISLQIISHAPGLSSFPASYSIQANNQLSSAIKSFPKKFAGFAVLPMSDTVSSALELERAIKELGLVGALIDSHTAKGKFYDGEEYLGFWEKVQELDVPVYLHPTWSSLSTQTLYKGNFSSGAEKSLASSGFGWHFETGLSFLRLFASGLFDRFPRLKIILGHFGEMIPFMLQRICSLSKRWGEFERGFKTVWDENVWISTSGCWSVDPLRCILSGKGNTRIEKVLFGVDYPFQGNEEGIEFLKELRESGILDEEGFRGICFGNVERMLGRKLLVERRMLGKGKL</sequence>
<dbReference type="Pfam" id="PF04909">
    <property type="entry name" value="Amidohydro_2"/>
    <property type="match status" value="1"/>
</dbReference>
<dbReference type="GO" id="GO:0005829">
    <property type="term" value="C:cytosol"/>
    <property type="evidence" value="ECO:0007669"/>
    <property type="project" value="TreeGrafter"/>
</dbReference>
<dbReference type="AlphaFoldDB" id="A0AAN7BRF0"/>
<dbReference type="InterPro" id="IPR032466">
    <property type="entry name" value="Metal_Hydrolase"/>
</dbReference>
<keyword evidence="1 3" id="KW-0210">Decarboxylase</keyword>
<evidence type="ECO:0000259" key="4">
    <source>
        <dbReference type="Pfam" id="PF04909"/>
    </source>
</evidence>
<accession>A0AAN7BRF0</accession>
<keyword evidence="2 3" id="KW-0456">Lyase</keyword>